<dbReference type="AlphaFoldDB" id="A0A6J6F5X2"/>
<reference evidence="1" key="1">
    <citation type="submission" date="2020-05" db="EMBL/GenBank/DDBJ databases">
        <authorList>
            <person name="Chiriac C."/>
            <person name="Salcher M."/>
            <person name="Ghai R."/>
            <person name="Kavagutti S V."/>
        </authorList>
    </citation>
    <scope>NUCLEOTIDE SEQUENCE</scope>
</reference>
<organism evidence="1">
    <name type="scientific">freshwater metagenome</name>
    <dbReference type="NCBI Taxonomy" id="449393"/>
    <lineage>
        <taxon>unclassified sequences</taxon>
        <taxon>metagenomes</taxon>
        <taxon>ecological metagenomes</taxon>
    </lineage>
</organism>
<dbReference type="EMBL" id="CAEZSR010000148">
    <property type="protein sequence ID" value="CAB4580248.1"/>
    <property type="molecule type" value="Genomic_DNA"/>
</dbReference>
<dbReference type="NCBIfam" id="NF033521">
    <property type="entry name" value="lasso_leader_L3"/>
    <property type="match status" value="1"/>
</dbReference>
<protein>
    <submittedName>
        <fullName evidence="1">Unannotated protein</fullName>
    </submittedName>
</protein>
<proteinExistence type="predicted"/>
<gene>
    <name evidence="1" type="ORF">UFOPK1493_03012</name>
</gene>
<accession>A0A6J6F5X2</accession>
<name>A0A6J6F5X2_9ZZZZ</name>
<evidence type="ECO:0000313" key="1">
    <source>
        <dbReference type="EMBL" id="CAB4580248.1"/>
    </source>
</evidence>
<sequence>MDTPEYEAPTIEKIGDLHDLTQAGQRLNTDQRQLRDSAILFESI</sequence>